<dbReference type="PROSITE" id="PS00914">
    <property type="entry name" value="SYNTAXIN"/>
    <property type="match status" value="1"/>
</dbReference>
<feature type="transmembrane region" description="Helical" evidence="10">
    <location>
        <begin position="107"/>
        <end position="126"/>
    </location>
</feature>
<dbReference type="GO" id="GO:0006836">
    <property type="term" value="P:neurotransmitter transport"/>
    <property type="evidence" value="ECO:0007669"/>
    <property type="project" value="UniProtKB-KW"/>
</dbReference>
<keyword evidence="12" id="KW-1185">Reference proteome</keyword>
<sequence>MSSARVKEGYVRLNLDENDDPEPSPSTNPYLQQQQAIIDKQDQSLGRIGDSLRTLKNMSHQIGDELEDQSEMLDELGHSMSGVESRMDEVMKKLSKLTRLENESKQWTTIFILIGLIVVLLVILVLL</sequence>
<dbReference type="SMART" id="SM00397">
    <property type="entry name" value="t_SNARE"/>
    <property type="match status" value="1"/>
</dbReference>
<dbReference type="Gene3D" id="1.20.5.110">
    <property type="match status" value="1"/>
</dbReference>
<evidence type="ECO:0000259" key="11">
    <source>
        <dbReference type="PROSITE" id="PS50192"/>
    </source>
</evidence>
<dbReference type="OMA" id="CKMIMIL"/>
<dbReference type="PANTHER" id="PTHR12791">
    <property type="entry name" value="GOLGI SNARE BET1-RELATED"/>
    <property type="match status" value="1"/>
</dbReference>
<evidence type="ECO:0000256" key="8">
    <source>
        <dbReference type="ARBA" id="ARBA00023136"/>
    </source>
</evidence>
<dbReference type="InterPro" id="IPR006012">
    <property type="entry name" value="Syntaxin/epimorphin_CS"/>
</dbReference>
<dbReference type="WBParaSite" id="MhA1_Contig1149.frz3.gene6">
    <property type="protein sequence ID" value="MhA1_Contig1149.frz3.gene6"/>
    <property type="gene ID" value="MhA1_Contig1149.frz3.gene6"/>
</dbReference>
<dbReference type="Pfam" id="PF05739">
    <property type="entry name" value="SNARE"/>
    <property type="match status" value="1"/>
</dbReference>
<evidence type="ECO:0000256" key="2">
    <source>
        <dbReference type="ARBA" id="ARBA00009063"/>
    </source>
</evidence>
<evidence type="ECO:0000256" key="10">
    <source>
        <dbReference type="SAM" id="Phobius"/>
    </source>
</evidence>
<evidence type="ECO:0000256" key="9">
    <source>
        <dbReference type="SAM" id="MobiDB-lite"/>
    </source>
</evidence>
<dbReference type="AlphaFoldDB" id="A0A1I8B0J9"/>
<proteinExistence type="inferred from homology"/>
<keyword evidence="4 10" id="KW-0812">Transmembrane</keyword>
<feature type="compositionally biased region" description="Basic and acidic residues" evidence="9">
    <location>
        <begin position="1"/>
        <end position="10"/>
    </location>
</feature>
<accession>A0A1I8B0J9</accession>
<keyword evidence="3" id="KW-0813">Transport</keyword>
<evidence type="ECO:0000313" key="12">
    <source>
        <dbReference type="Proteomes" id="UP000095281"/>
    </source>
</evidence>
<evidence type="ECO:0000256" key="3">
    <source>
        <dbReference type="ARBA" id="ARBA00022448"/>
    </source>
</evidence>
<protein>
    <submittedName>
        <fullName evidence="13">t-SNARE coiled-coil homology domain-containing protein</fullName>
    </submittedName>
</protein>
<dbReference type="GO" id="GO:0006886">
    <property type="term" value="P:intracellular protein transport"/>
    <property type="evidence" value="ECO:0007669"/>
    <property type="project" value="InterPro"/>
</dbReference>
<dbReference type="InterPro" id="IPR000727">
    <property type="entry name" value="T_SNARE_dom"/>
</dbReference>
<evidence type="ECO:0000256" key="6">
    <source>
        <dbReference type="ARBA" id="ARBA00022989"/>
    </source>
</evidence>
<keyword evidence="6 10" id="KW-1133">Transmembrane helix</keyword>
<keyword evidence="8 10" id="KW-0472">Membrane</keyword>
<comment type="similarity">
    <text evidence="2">Belongs to the syntaxin family.</text>
</comment>
<feature type="region of interest" description="Disordered" evidence="9">
    <location>
        <begin position="1"/>
        <end position="30"/>
    </location>
</feature>
<keyword evidence="7" id="KW-0175">Coiled coil</keyword>
<dbReference type="SUPFAM" id="SSF58038">
    <property type="entry name" value="SNARE fusion complex"/>
    <property type="match status" value="1"/>
</dbReference>
<evidence type="ECO:0000256" key="4">
    <source>
        <dbReference type="ARBA" id="ARBA00022692"/>
    </source>
</evidence>
<evidence type="ECO:0000256" key="1">
    <source>
        <dbReference type="ARBA" id="ARBA00004211"/>
    </source>
</evidence>
<comment type="subcellular location">
    <subcellularLocation>
        <location evidence="1">Membrane</location>
        <topology evidence="1">Single-pass type IV membrane protein</topology>
    </subcellularLocation>
</comment>
<name>A0A1I8B0J9_MELHA</name>
<evidence type="ECO:0000256" key="5">
    <source>
        <dbReference type="ARBA" id="ARBA00022775"/>
    </source>
</evidence>
<organism evidence="12 13">
    <name type="scientific">Meloidogyne hapla</name>
    <name type="common">Root-knot nematode worm</name>
    <dbReference type="NCBI Taxonomy" id="6305"/>
    <lineage>
        <taxon>Eukaryota</taxon>
        <taxon>Metazoa</taxon>
        <taxon>Ecdysozoa</taxon>
        <taxon>Nematoda</taxon>
        <taxon>Chromadorea</taxon>
        <taxon>Rhabditida</taxon>
        <taxon>Tylenchina</taxon>
        <taxon>Tylenchomorpha</taxon>
        <taxon>Tylenchoidea</taxon>
        <taxon>Meloidogynidae</taxon>
        <taxon>Meloidogyninae</taxon>
        <taxon>Meloidogyne</taxon>
    </lineage>
</organism>
<dbReference type="GO" id="GO:0016020">
    <property type="term" value="C:membrane"/>
    <property type="evidence" value="ECO:0007669"/>
    <property type="project" value="UniProtKB-SubCell"/>
</dbReference>
<dbReference type="GO" id="GO:0005484">
    <property type="term" value="F:SNAP receptor activity"/>
    <property type="evidence" value="ECO:0007669"/>
    <property type="project" value="InterPro"/>
</dbReference>
<dbReference type="CDD" id="cd15851">
    <property type="entry name" value="SNARE_Syntaxin6"/>
    <property type="match status" value="1"/>
</dbReference>
<dbReference type="PROSITE" id="PS50192">
    <property type="entry name" value="T_SNARE"/>
    <property type="match status" value="1"/>
</dbReference>
<reference evidence="13" key="1">
    <citation type="submission" date="2016-11" db="UniProtKB">
        <authorList>
            <consortium name="WormBaseParasite"/>
        </authorList>
    </citation>
    <scope>IDENTIFICATION</scope>
</reference>
<dbReference type="Proteomes" id="UP000095281">
    <property type="component" value="Unplaced"/>
</dbReference>
<dbReference type="FunFam" id="1.20.5.110:FF:000006">
    <property type="entry name" value="Syntaxin 6"/>
    <property type="match status" value="1"/>
</dbReference>
<feature type="domain" description="T-SNARE coiled-coil homology" evidence="11">
    <location>
        <begin position="35"/>
        <end position="97"/>
    </location>
</feature>
<evidence type="ECO:0000313" key="13">
    <source>
        <dbReference type="WBParaSite" id="MhA1_Contig1149.frz3.gene6"/>
    </source>
</evidence>
<keyword evidence="5" id="KW-0532">Neurotransmitter transport</keyword>
<evidence type="ECO:0000256" key="7">
    <source>
        <dbReference type="ARBA" id="ARBA00023054"/>
    </source>
</evidence>